<comment type="similarity">
    <text evidence="1">Belongs to the NAD(P)-dependent epimerase/dehydratase family.</text>
</comment>
<evidence type="ECO:0000259" key="2">
    <source>
        <dbReference type="Pfam" id="PF01370"/>
    </source>
</evidence>
<dbReference type="PANTHER" id="PTHR43000">
    <property type="entry name" value="DTDP-D-GLUCOSE 4,6-DEHYDRATASE-RELATED"/>
    <property type="match status" value="1"/>
</dbReference>
<dbReference type="InterPro" id="IPR036291">
    <property type="entry name" value="NAD(P)-bd_dom_sf"/>
</dbReference>
<feature type="domain" description="NAD-dependent epimerase/dehydratase" evidence="2">
    <location>
        <begin position="7"/>
        <end position="278"/>
    </location>
</feature>
<dbReference type="STRING" id="1618446.UV61_C0002G0124"/>
<dbReference type="PATRIC" id="fig|1618446.3.peg.248"/>
<dbReference type="EMBL" id="LCFD01000002">
    <property type="protein sequence ID" value="KKS87403.1"/>
    <property type="molecule type" value="Genomic_DNA"/>
</dbReference>
<dbReference type="CDD" id="cd05258">
    <property type="entry name" value="CDP_TE_SDR_e"/>
    <property type="match status" value="1"/>
</dbReference>
<comment type="caution">
    <text evidence="3">The sequence shown here is derived from an EMBL/GenBank/DDBJ whole genome shotgun (WGS) entry which is preliminary data.</text>
</comment>
<dbReference type="Proteomes" id="UP000034050">
    <property type="component" value="Unassembled WGS sequence"/>
</dbReference>
<evidence type="ECO:0000256" key="1">
    <source>
        <dbReference type="ARBA" id="ARBA00007637"/>
    </source>
</evidence>
<dbReference type="InterPro" id="IPR001509">
    <property type="entry name" value="Epimerase_deHydtase"/>
</dbReference>
<evidence type="ECO:0000313" key="3">
    <source>
        <dbReference type="EMBL" id="KKS87403.1"/>
    </source>
</evidence>
<accession>A0A0G1FKI3</accession>
<dbReference type="SUPFAM" id="SSF51735">
    <property type="entry name" value="NAD(P)-binding Rossmann-fold domains"/>
    <property type="match status" value="1"/>
</dbReference>
<organism evidence="3 4">
    <name type="scientific">Candidatus Gottesmanbacteria bacterium GW2011_GWB1_43_11</name>
    <dbReference type="NCBI Taxonomy" id="1618446"/>
    <lineage>
        <taxon>Bacteria</taxon>
        <taxon>Candidatus Gottesmaniibacteriota</taxon>
    </lineage>
</organism>
<evidence type="ECO:0000313" key="4">
    <source>
        <dbReference type="Proteomes" id="UP000034050"/>
    </source>
</evidence>
<protein>
    <submittedName>
        <fullName evidence="3">CDP-tyvelose epimerase</fullName>
    </submittedName>
</protein>
<proteinExistence type="inferred from homology"/>
<name>A0A0G1FKI3_9BACT</name>
<sequence>MKKTKKILITGSAGLIGSEAVKFFCERDYEVVGIDNDMRKYFFGEEASTAWNRQFLMSHYKNYVHHILDIRNEKDIKELFQKHQFDLVIHAAAQPSHDWAAKEPLTDFTVNALATLILLEGTRKFSPEAVFIFTSTNKVYGDRPNTLPLVKLATRWELPQSHHFYQGINESMSIDDSKHSLFGVSKLAADVMVQEYGKYFGLKTVAFRGGCLTGPAHSGTKLHGFLAYLIRCIARGEPYTIFGYQGKQVRDNIHAFDMVNAFYHVYQNPKQGQVYNMGGSRHSNTSILEAIKKAEKILGKKARVKYIDQPRSGDHIWYISDVSKFQSHYPKWKYTYSGDEIIADICQHGHFD</sequence>
<dbReference type="Gene3D" id="3.40.50.720">
    <property type="entry name" value="NAD(P)-binding Rossmann-like Domain"/>
    <property type="match status" value="1"/>
</dbReference>
<dbReference type="AlphaFoldDB" id="A0A0G1FKI3"/>
<dbReference type="Pfam" id="PF01370">
    <property type="entry name" value="Epimerase"/>
    <property type="match status" value="1"/>
</dbReference>
<gene>
    <name evidence="3" type="ORF">UV61_C0002G0124</name>
</gene>
<reference evidence="3 4" key="1">
    <citation type="journal article" date="2015" name="Nature">
        <title>rRNA introns, odd ribosomes, and small enigmatic genomes across a large radiation of phyla.</title>
        <authorList>
            <person name="Brown C.T."/>
            <person name="Hug L.A."/>
            <person name="Thomas B.C."/>
            <person name="Sharon I."/>
            <person name="Castelle C.J."/>
            <person name="Singh A."/>
            <person name="Wilkins M.J."/>
            <person name="Williams K.H."/>
            <person name="Banfield J.F."/>
        </authorList>
    </citation>
    <scope>NUCLEOTIDE SEQUENCE [LARGE SCALE GENOMIC DNA]</scope>
</reference>